<reference evidence="2 3" key="1">
    <citation type="journal article" date="2018" name="Int. J. Syst. Evol. Microbiol.">
        <title>Mesosutterella multiformis gen. nov., sp. nov., a member of the family Sutterellaceae and Sutterella megalosphaeroides sp. nov., isolated from human faeces.</title>
        <authorList>
            <person name="Sakamoto M."/>
            <person name="Ikeyama N."/>
            <person name="Kunihiro T."/>
            <person name="Iino T."/>
            <person name="Yuki M."/>
            <person name="Ohkuma M."/>
        </authorList>
    </citation>
    <scope>NUCLEOTIDE SEQUENCE [LARGE SCALE GENOMIC DNA]</scope>
    <source>
        <strain evidence="2 3">6FBBBH3</strain>
    </source>
</reference>
<dbReference type="AlphaFoldDB" id="A0A2Z6IBD4"/>
<name>A0A2Z6IBD4_9BURK</name>
<dbReference type="RefSeq" id="WP_120177360.1">
    <property type="nucleotide sequence ID" value="NZ_AP018786.1"/>
</dbReference>
<proteinExistence type="predicted"/>
<dbReference type="PROSITE" id="PS50943">
    <property type="entry name" value="HTH_CROC1"/>
    <property type="match status" value="1"/>
</dbReference>
<evidence type="ECO:0000313" key="2">
    <source>
        <dbReference type="EMBL" id="BBF23793.1"/>
    </source>
</evidence>
<feature type="domain" description="HTH cro/C1-type" evidence="1">
    <location>
        <begin position="60"/>
        <end position="114"/>
    </location>
</feature>
<dbReference type="InterPro" id="IPR010982">
    <property type="entry name" value="Lambda_DNA-bd_dom_sf"/>
</dbReference>
<dbReference type="Gene3D" id="1.10.260.40">
    <property type="entry name" value="lambda repressor-like DNA-binding domains"/>
    <property type="match status" value="1"/>
</dbReference>
<keyword evidence="3" id="KW-1185">Reference proteome</keyword>
<dbReference type="SUPFAM" id="SSF47413">
    <property type="entry name" value="lambda repressor-like DNA-binding domains"/>
    <property type="match status" value="1"/>
</dbReference>
<dbReference type="EMBL" id="AP018786">
    <property type="protein sequence ID" value="BBF23793.1"/>
    <property type="molecule type" value="Genomic_DNA"/>
</dbReference>
<dbReference type="SMART" id="SM00530">
    <property type="entry name" value="HTH_XRE"/>
    <property type="match status" value="1"/>
</dbReference>
<evidence type="ECO:0000259" key="1">
    <source>
        <dbReference type="PROSITE" id="PS50943"/>
    </source>
</evidence>
<dbReference type="Pfam" id="PF01381">
    <property type="entry name" value="HTH_3"/>
    <property type="match status" value="1"/>
</dbReference>
<dbReference type="OrthoDB" id="9812495at2"/>
<protein>
    <recommendedName>
        <fullName evidence="1">HTH cro/C1-type domain-containing protein</fullName>
    </recommendedName>
</protein>
<sequence length="116" mass="12619">MDDVRLTRTETRSGDAVFTLRVPVRKADLVEAHLASLLGLMGLDRDPGKPAIDEPPGVLLKRLRQQCRMTQKAVADLAGVTQSRISDMESGTRAIPPEAAKRLAEHFGVAISAFLK</sequence>
<gene>
    <name evidence="2" type="ORF">SUTMEG_16840</name>
</gene>
<dbReference type="KEGG" id="sutt:SUTMEG_16840"/>
<dbReference type="CDD" id="cd00093">
    <property type="entry name" value="HTH_XRE"/>
    <property type="match status" value="1"/>
</dbReference>
<organism evidence="2 3">
    <name type="scientific">Sutterella megalosphaeroides</name>
    <dbReference type="NCBI Taxonomy" id="2494234"/>
    <lineage>
        <taxon>Bacteria</taxon>
        <taxon>Pseudomonadati</taxon>
        <taxon>Pseudomonadota</taxon>
        <taxon>Betaproteobacteria</taxon>
        <taxon>Burkholderiales</taxon>
        <taxon>Sutterellaceae</taxon>
        <taxon>Sutterella</taxon>
    </lineage>
</organism>
<dbReference type="Proteomes" id="UP000271003">
    <property type="component" value="Chromosome"/>
</dbReference>
<accession>A0A2Z6IBD4</accession>
<evidence type="ECO:0000313" key="3">
    <source>
        <dbReference type="Proteomes" id="UP000271003"/>
    </source>
</evidence>
<dbReference type="InterPro" id="IPR001387">
    <property type="entry name" value="Cro/C1-type_HTH"/>
</dbReference>
<dbReference type="GO" id="GO:0003677">
    <property type="term" value="F:DNA binding"/>
    <property type="evidence" value="ECO:0007669"/>
    <property type="project" value="InterPro"/>
</dbReference>